<dbReference type="GO" id="GO:0009228">
    <property type="term" value="P:thiamine biosynthetic process"/>
    <property type="evidence" value="ECO:0007669"/>
    <property type="project" value="UniProtKB-KW"/>
</dbReference>
<sequence length="214" mass="22463">MSRRTHALHVITTGRQELEEVAAIVSRCPFELVDALHIREKHRSASELVRWHARLKPLLPHTAVLLNDRLDAALAAEADGVQLTGGSLSPAEARAIAPRGMTLGCSVHSAEEAAEAGRQGADYALFGHVYATGSKPGLKPRGLAGLAEAVEASDVPVLAIGGIEPHLVDDVLSTGAAGIAVLSSVLQHADPAGQIAAFREALDRTKHTPRRGLS</sequence>
<dbReference type="RefSeq" id="WP_036682368.1">
    <property type="nucleotide sequence ID" value="NZ_JNVM01000010.1"/>
</dbReference>
<evidence type="ECO:0000256" key="1">
    <source>
        <dbReference type="ARBA" id="ARBA00004948"/>
    </source>
</evidence>
<proteinExistence type="predicted"/>
<reference evidence="4 5" key="1">
    <citation type="submission" date="2014-06" db="EMBL/GenBank/DDBJ databases">
        <title>Draft genome sequence of Paenibacillus sp. MSt1.</title>
        <authorList>
            <person name="Aw Y.K."/>
            <person name="Ong K.S."/>
            <person name="Gan H.M."/>
            <person name="Lee S.M."/>
        </authorList>
    </citation>
    <scope>NUCLEOTIDE SEQUENCE [LARGE SCALE GENOMIC DNA]</scope>
    <source>
        <strain evidence="4 5">MSt1</strain>
    </source>
</reference>
<dbReference type="eggNOG" id="COG0352">
    <property type="taxonomic scope" value="Bacteria"/>
</dbReference>
<dbReference type="PANTHER" id="PTHR20857">
    <property type="entry name" value="THIAMINE-PHOSPHATE PYROPHOSPHORYLASE"/>
    <property type="match status" value="1"/>
</dbReference>
<dbReference type="InterPro" id="IPR036206">
    <property type="entry name" value="ThiamineP_synth_sf"/>
</dbReference>
<comment type="caution">
    <text evidence="4">The sequence shown here is derived from an EMBL/GenBank/DDBJ whole genome shotgun (WGS) entry which is preliminary data.</text>
</comment>
<dbReference type="InterPro" id="IPR022998">
    <property type="entry name" value="ThiamineP_synth_TenI"/>
</dbReference>
<accession>A0A081P4Z0</accession>
<organism evidence="4 5">
    <name type="scientific">Paenibacillus tyrfis</name>
    <dbReference type="NCBI Taxonomy" id="1501230"/>
    <lineage>
        <taxon>Bacteria</taxon>
        <taxon>Bacillati</taxon>
        <taxon>Bacillota</taxon>
        <taxon>Bacilli</taxon>
        <taxon>Bacillales</taxon>
        <taxon>Paenibacillaceae</taxon>
        <taxon>Paenibacillus</taxon>
    </lineage>
</organism>
<dbReference type="EMBL" id="JNVM01000010">
    <property type="protein sequence ID" value="KEQ25763.1"/>
    <property type="molecule type" value="Genomic_DNA"/>
</dbReference>
<dbReference type="Pfam" id="PF02581">
    <property type="entry name" value="TMP-TENI"/>
    <property type="match status" value="1"/>
</dbReference>
<name>A0A081P4Z0_9BACL</name>
<dbReference type="CDD" id="cd00564">
    <property type="entry name" value="TMP_TenI"/>
    <property type="match status" value="1"/>
</dbReference>
<evidence type="ECO:0000313" key="4">
    <source>
        <dbReference type="EMBL" id="KEQ25763.1"/>
    </source>
</evidence>
<dbReference type="AlphaFoldDB" id="A0A081P4Z0"/>
<dbReference type="SUPFAM" id="SSF51391">
    <property type="entry name" value="Thiamin phosphate synthase"/>
    <property type="match status" value="1"/>
</dbReference>
<evidence type="ECO:0000313" key="5">
    <source>
        <dbReference type="Proteomes" id="UP000028123"/>
    </source>
</evidence>
<dbReference type="Proteomes" id="UP000028123">
    <property type="component" value="Unassembled WGS sequence"/>
</dbReference>
<comment type="pathway">
    <text evidence="1">Cofactor biosynthesis; thiamine diphosphate biosynthesis.</text>
</comment>
<dbReference type="GO" id="GO:0004789">
    <property type="term" value="F:thiamine-phosphate diphosphorylase activity"/>
    <property type="evidence" value="ECO:0007669"/>
    <property type="project" value="TreeGrafter"/>
</dbReference>
<dbReference type="Gene3D" id="3.20.20.70">
    <property type="entry name" value="Aldolase class I"/>
    <property type="match status" value="1"/>
</dbReference>
<dbReference type="GO" id="GO:0005737">
    <property type="term" value="C:cytoplasm"/>
    <property type="evidence" value="ECO:0007669"/>
    <property type="project" value="TreeGrafter"/>
</dbReference>
<dbReference type="OrthoDB" id="9815348at2"/>
<feature type="domain" description="Thiamine phosphate synthase/TenI" evidence="3">
    <location>
        <begin position="9"/>
        <end position="185"/>
    </location>
</feature>
<gene>
    <name evidence="4" type="ORF">ET33_03375</name>
</gene>
<evidence type="ECO:0000259" key="3">
    <source>
        <dbReference type="Pfam" id="PF02581"/>
    </source>
</evidence>
<protein>
    <submittedName>
        <fullName evidence="4">Regulatory protein</fullName>
    </submittedName>
</protein>
<dbReference type="InterPro" id="IPR013785">
    <property type="entry name" value="Aldolase_TIM"/>
</dbReference>
<evidence type="ECO:0000256" key="2">
    <source>
        <dbReference type="ARBA" id="ARBA00022977"/>
    </source>
</evidence>
<dbReference type="PANTHER" id="PTHR20857:SF15">
    <property type="entry name" value="THIAMINE-PHOSPHATE SYNTHASE"/>
    <property type="match status" value="1"/>
</dbReference>
<keyword evidence="2" id="KW-0784">Thiamine biosynthesis</keyword>
<keyword evidence="5" id="KW-1185">Reference proteome</keyword>